<dbReference type="InterPro" id="IPR045851">
    <property type="entry name" value="AMP-bd_C_sf"/>
</dbReference>
<dbReference type="Gene3D" id="3.30.559.10">
    <property type="entry name" value="Chloramphenicol acetyltransferase-like domain"/>
    <property type="match status" value="7"/>
</dbReference>
<dbReference type="PROSITE" id="PS50075">
    <property type="entry name" value="CARRIER"/>
    <property type="match status" value="6"/>
</dbReference>
<dbReference type="CDD" id="cd05918">
    <property type="entry name" value="A_NRPS_SidN3_like"/>
    <property type="match status" value="4"/>
</dbReference>
<feature type="domain" description="Carrier" evidence="6">
    <location>
        <begin position="5960"/>
        <end position="6036"/>
    </location>
</feature>
<dbReference type="Gene3D" id="1.10.1200.10">
    <property type="entry name" value="ACP-like"/>
    <property type="match status" value="6"/>
</dbReference>
<dbReference type="CDD" id="cd05930">
    <property type="entry name" value="A_NRPS"/>
    <property type="match status" value="2"/>
</dbReference>
<keyword evidence="1" id="KW-0596">Phosphopantetheine</keyword>
<dbReference type="InterPro" id="IPR023213">
    <property type="entry name" value="CAT-like_dom_sf"/>
</dbReference>
<dbReference type="PROSITE" id="PS00455">
    <property type="entry name" value="AMP_BINDING"/>
    <property type="match status" value="4"/>
</dbReference>
<dbReference type="InterPro" id="IPR020845">
    <property type="entry name" value="AMP-binding_CS"/>
</dbReference>
<evidence type="ECO:0000256" key="1">
    <source>
        <dbReference type="ARBA" id="ARBA00022450"/>
    </source>
</evidence>
<dbReference type="Gene3D" id="3.30.300.30">
    <property type="match status" value="8"/>
</dbReference>
<dbReference type="InterPro" id="IPR009081">
    <property type="entry name" value="PP-bd_ACP"/>
</dbReference>
<accession>A0ABR0SH26</accession>
<feature type="domain" description="Carrier" evidence="6">
    <location>
        <begin position="7452"/>
        <end position="7528"/>
    </location>
</feature>
<evidence type="ECO:0000256" key="4">
    <source>
        <dbReference type="ARBA" id="ARBA00029454"/>
    </source>
</evidence>
<feature type="domain" description="Carrier" evidence="6">
    <location>
        <begin position="821"/>
        <end position="897"/>
    </location>
</feature>
<dbReference type="NCBIfam" id="TIGR01733">
    <property type="entry name" value="AA-adenyl-dom"/>
    <property type="match status" value="6"/>
</dbReference>
<dbReference type="InterPro" id="IPR036736">
    <property type="entry name" value="ACP-like_sf"/>
</dbReference>
<dbReference type="Gene3D" id="3.30.559.30">
    <property type="entry name" value="Nonribosomal peptide synthetase, condensation domain"/>
    <property type="match status" value="8"/>
</dbReference>
<dbReference type="Gene3D" id="3.40.50.980">
    <property type="match status" value="6"/>
</dbReference>
<keyword evidence="8" id="KW-1185">Reference proteome</keyword>
<dbReference type="InterPro" id="IPR001242">
    <property type="entry name" value="Condensation_dom"/>
</dbReference>
<dbReference type="Pfam" id="PF00501">
    <property type="entry name" value="AMP-binding"/>
    <property type="match status" value="6"/>
</dbReference>
<dbReference type="Pfam" id="PF00668">
    <property type="entry name" value="Condensation"/>
    <property type="match status" value="7"/>
</dbReference>
<comment type="similarity">
    <text evidence="4">Belongs to the NRP synthetase family.</text>
</comment>
<feature type="compositionally biased region" description="Basic and acidic residues" evidence="5">
    <location>
        <begin position="7756"/>
        <end position="7773"/>
    </location>
</feature>
<keyword evidence="3" id="KW-0436">Ligase</keyword>
<dbReference type="CDD" id="cd19531">
    <property type="entry name" value="LCL_NRPS-like"/>
    <property type="match status" value="2"/>
</dbReference>
<organism evidence="7 8">
    <name type="scientific">Cladobotryum mycophilum</name>
    <dbReference type="NCBI Taxonomy" id="491253"/>
    <lineage>
        <taxon>Eukaryota</taxon>
        <taxon>Fungi</taxon>
        <taxon>Dikarya</taxon>
        <taxon>Ascomycota</taxon>
        <taxon>Pezizomycotina</taxon>
        <taxon>Sordariomycetes</taxon>
        <taxon>Hypocreomycetidae</taxon>
        <taxon>Hypocreales</taxon>
        <taxon>Hypocreaceae</taxon>
        <taxon>Cladobotryum</taxon>
    </lineage>
</organism>
<dbReference type="SUPFAM" id="SSF52777">
    <property type="entry name" value="CoA-dependent acyltransferases"/>
    <property type="match status" value="15"/>
</dbReference>
<dbReference type="CDD" id="cd19542">
    <property type="entry name" value="CT_NRPS-like"/>
    <property type="match status" value="2"/>
</dbReference>
<protein>
    <submittedName>
        <fullName evidence="7">Nonribosomal peptide synthetase dtxS1</fullName>
    </submittedName>
</protein>
<dbReference type="Gene3D" id="3.40.50.150">
    <property type="entry name" value="Vaccinia Virus protein VP39"/>
    <property type="match status" value="2"/>
</dbReference>
<evidence type="ECO:0000256" key="2">
    <source>
        <dbReference type="ARBA" id="ARBA00022553"/>
    </source>
</evidence>
<name>A0ABR0SH26_9HYPO</name>
<gene>
    <name evidence="7" type="ORF">PT974_09733</name>
</gene>
<dbReference type="Gene3D" id="2.30.38.10">
    <property type="entry name" value="Luciferase, Domain 3"/>
    <property type="match status" value="3"/>
</dbReference>
<dbReference type="SMART" id="SM00823">
    <property type="entry name" value="PKS_PP"/>
    <property type="match status" value="6"/>
</dbReference>
<dbReference type="Proteomes" id="UP001338125">
    <property type="component" value="Unassembled WGS sequence"/>
</dbReference>
<evidence type="ECO:0000256" key="3">
    <source>
        <dbReference type="ARBA" id="ARBA00022598"/>
    </source>
</evidence>
<keyword evidence="2" id="KW-0597">Phosphoprotein</keyword>
<dbReference type="InterPro" id="IPR000873">
    <property type="entry name" value="AMP-dep_synth/lig_dom"/>
</dbReference>
<evidence type="ECO:0000256" key="5">
    <source>
        <dbReference type="SAM" id="MobiDB-lite"/>
    </source>
</evidence>
<sequence>MSFNNDNHRRSHHISLTPTNGVQESIYSVAQPSDIPRTLQNENGAVDYWHNIFEGCESVPFPALLASVESPTPDKEVECGLQVLQGHSQDITLSTKIFSAWALITGQITSSNDVVFGAVVDSTETTADSTIPTVPIRIKLSPDQTIGESLQNVQQQVTDMAPFEHTGLQEIAKSCPEAERACMFQTLFAIYPQGNDAWQNPRRNQWAKKHSLIHEIYLGVDELKVVSSFDSRVISPWMVEQLLQRLEFVIRQLDTLDSAESIGNVHMVTDSDLEEIWTRNELVPQEIDRSLPEMVEERAQLQPGAPAISAWDGELTYGELDRLSSLLANRLASVHFTFGPDRLIPLCFDKSKWTSVTMLGVLKAGAAFVLLDPSLPEQRLQAIVRQVDATIILASSSNASLSSRLAQEVLTIDSDFFAQLNDQPHRRLPSPNPSSTMYAVFTSGSTGNPKGVTITHRNHASALHYQTEKMGLTSKSRIYDFSAYSFDLSIFNTFSALALGGCLCVPNEKDRRDRLTESIASSRATWIYLTPTVARQLVPDKLPDLESLILIGEAVYSRDLAAWSGKVRAMNTYGPSECTTASTINSTASTLDEATRIGRGAGMNTWIVDPENHDSLTPLACVGELLLEGPLVGNGYLSEPEKTAAAFINDPTWLLRGSPSKPGRQGRLYKTGDLVRYNEDGSLSFVGRKDTQVKIRGNRVELGEIEIRIQECIPEATQVVVEVVLQNSSQVLVAFLKMGSELHDANNTGLTTPTVFPVSADVRTKLATHLPSYMVPTVFFAMQEIPATATGKTDRKQLRDIGASLSLQKLAEMQTVGPKRQPTSEIEKQIQRLWSELLYIEQDTIGLDDSFFQLGGDSVIAMKLVAEARKIGLQLTVADIFRQPVLQDVASQSVLIVDHSKLEQNTVPFALLGEDVNIAVLTQELSVQYQVDSTAIEDVYPCTPLQEGLLSLSSKSGDYIMRGVVELSSDVDIATFRNSWEEVARTVPILRTRIAQYKDLGLLQMVVNEKIAWLYASEGLDKYLDTDKQLSMDIGESLTRYALVTDDSGKTKWFVWTMHHALFDEWSLSLLLDRVGKVYEGKAVEPAQDFRPFIKYIKDQDMEEISGYWRTTMADCEAALFPTLPASVEQPVTDSVIEHPLPSPQLQQRASNITTSTIIRAAWSLLAARMTNSEDVVFGATVSGRSAPVAGIDSLPAPTIATVPVRVKIPSGEQKISEFLEAVQTQATELIPFEQMGLHRIAKVSSDAEHACGFQTLLVIQPNDNDNTQNVLGKWQLGNEQQSFNTYALILEIQLKADSITARASFDSRVIKPWMVKTVLERLEFVMQQLGDSERRLGQVEVTTSQDLKQIWEWNNTVPPACERSIQDVIKQRAQTQPSAPAVCAWDGELTYSELEKLATILADRLVDLGVGPEVLVPLHFEKSVWTTVAILAVLKAGGGFVLLDPSLPEQRLREIIRQIEAKLMLSSSSTQSISSRLVDQVIAVNSKLFAGQEPKSQDLNKTDPSSIAYVIFTSGSTGVPKGVMVTHRNVASAVPEHIKKMGYTADSRIYDFASYSFGAAINNVFAALISGACLCVPSDNDRRSNLADSLASLRATVALLTPSLAESLSPKKVPTLRSIIFGGEAVRMKDVIPWWGQVKVITAYGSSEVTTVSTVNPDASTPEEVPRIGKGAGGATWVVDPDNHDILLPPGCIGELVLEGPLVSRGYLNDPKKTASVFIENPPWLLRGTVDRPGRPGRVYKMGDLVQYNEDGSLSYVGRKDAQVKIRGQRVELGEVETQVQQYLPDAKQAVAEVIIPQGDRPSPTLVVFIQPKDSADISDEVKLVQISSKVEEKLAEYLPSYMMPSVFLMIRELPMTATGKMNRKQLREIGGTFSMQQLVQIQTAGRGEKRQPATELEQKIQRIWSQVLNVDLEMIGLDDSFFQLGGDSITAMQVVSSARSLSIRIRVADIMREKTIFRIAKVISTADQVGGLQQQSLQKIDHGSPQLSPIQRLYFHLQQDPTTCFDQFFYLKLHKSVNHESLSKALETIVRRHDVLRARFGQNELGVWEQRISDSASDSFVLQSKDSVTSEMDSEAIAECRGHLNIRSGPILSAVHLSNAVNDQTLFLTVHHLVVDLVSWRVILRELEDLLTNGTIASPPPSVDFLLWSTMQAQYSSEKLEADTSISFNAQEHLSYWGMSDLSSNVRGGIVVKEFVIDESISSMILGSCNDAMKTRPLELMISALAYSFSRVFSDRTLPAVFTEGHGREAWDENIDVSATVGWFSTIFPVQVAAGKSVSLKEIIRQSKDSLRSLPNNGWPYFTSRFAGEANSSKFSKEFPVEIMFNYVGLYQQLERSDSLFEQISLPGKCDPQSSLDVQRFALFDIDTRVDRGRIISSIEFHKDMHHQDKILNWISEFEAAIGQVAKELSGMSPDWTLSDFPLAFESYDAIREFRETNLVELKIKPEDVEDIFPCAPLQEGIMIAQAKESTNYQRWFELEVQVSGEQARLEEVRLETAWKTVVKRHQLLRALLFDHFPGSGKMMQVILKDPIPSISWVEKEEAVVVKGLQKHDLQHHLTIYKLDDRTARLRFEMNHAITDGFSQDILCHDLQEAYSDSLLGVAGSYKDFVNYLHEQPHTKSREFWTQSLIDVEPCHLPTSAVAGNATPGELVKVPHINTTKIRELCAAWDVTPATVVQVAWALVLKVYTGAAVPCFGNLLSGRDVPIHGIDDTFGPFIGLVPCRIRLDQSSSVVHTLREAQNDYLATLPYQHVPLAEIQRAMGLGSQALFNTLLSFQRVDDYDTSNKTGLVVKEVASYDPTEYDVTIDIMDGKETMDIHLNFRQDSLTLKEVTRLASCISAAISEITLKPNKPIEELSLLGTSDLEQLQEWNAIVPETADRLIHEIIEERARSQPEAPAVCSWDGELNYGEMDQLANGLASRLVELGVGPEMLVPLCFEKSVWTPVSMLAVLKAGGAFVLLDTSLPEQRLQTIVEQIGAQIILSSVRNLALGSRLCEKVVQVSADSINPTASTVDRPPQSSSTAMFAVFTSGSTGTPKGVVLTHANFSSSMHHQTELLGFNRESRVFDFASYAFDIAAHNAIAAFVTGGCLCIPSDADRKNNIAGVINAMRVTVADLTPSVARLLDPATVPDLKTLILAGEAVVVDDASRWSDKVHVINAYGPAECNISTINANAASPEEVVHIGRGAGLLTWIVDPTNHNSLVPIGCTGELLLEGPLIGRGYINELEKTAAVFVENPEWLAQFGRRGRFYKTGDLVRYAKDGNLIFLGRKDEQVKIRGQRVELGEVEHHVQKCFSESQQIAAEVISPGGTKILAAFIQTESSATDEESSSPVKLLPLTAEIRDTLTKGLPQYMIPTLFFAMQELPMTATGKVNRRSLRELGSSFSAQQIADMQTTTNSLKRQPTTETEKLMQTIWANVLRIRADTIGLDDSFFQFGGDSIGAMMVVAEARRVGLQLAVADIFHQVTLQNVSKQSINVKSDSLRRISPFSLLGDDVDVDSLIQSISSQYHLNATIEDIYPCTPFQEGLFSLSLKRSGDYVLQTTLQLSPDIATDAFRKAWEVVVSALPILRTRIIQTSQGLQQVVLNEGIEWVEATEPEVYLQNDRLDPMDIGKPLARYALIENDEGTCRWFVWTVHHVLYDGWSMPLVLDAVNRVYQGQTLEPTPQFQAFINYINEKDDKQVLDYWKNTFKGNESAPFPSLPPSIEQPFADMALDHPLPHPQHQTQNVTTSTLLRAAWALVARGMTNSDDVVFGVTTSGRTAPVTGIERLLAPTIATVPVRVKFTGGQKVTNFLQMVQQQATEMIPFEHTGLHRIAQASSDSQQACNFQTLLVVQPQQSNAKYPLGQWWDGDQYRWFNTYGLVLLFQITSKNIVAKASFDSRIIDPWTVRQLLQRLEYTMFQLDSAPLDLALSGIEMVTPADLKQMWEWNGTLPTAADKFVHEMIAEKVEAQPDAPAICAWDGDFTYKELDQLSSKLALHLFEMGARPKMFVPIFFEKSKWTTVAMMAVMKSSASFVLLDTSLPMQRLEAIVEEVEATIILSSSLNQTVSSKLCANVVTIDAAFFAKLGAEAVESLPPSPGLDSVNYVVFTSGTTGKPKGAIIKHRSSASAVKHLAKGFRYTPESRVYDFSTYSFDGAHFNAFTVLAAGGCLCVPSDQDRKNSLAESMESLRSNTVFLTPTVAELLSPAQVPHLQAMIMGGEAIHVKDIQPWWDADGVRILTVYGPSECTPISMINAFPASPEAAVGIGKGYGVATWVVDPEDHDSLVPLGSVGELILEGPLVGAGYMNDPTKTAAVFIDDPAWLLQGIPTVQAGRNGRLYKTGDLVRYNEDGSLVFVGRKDAQVKIRGQRVELGDVEHQVQECMPESTRVAAEIIVPTGDHSSPMLVAFLEIDNESTRDDSDDESTAKILPIPVDVEDKLAKNLPSYMIPTIFFVMRVLPIGTTGKMNRKRLREIGSSFSTQQLAEMRTAGEGPKRQPVSETEQQLQKLWAQVLDIEPISMIGLDDSFFKLGGNSITAMKIVGEARKLGLQLAVADIFRYPRLHQVAKHAVSLKGNAAIQTIMQNKLNGPVEQSFAQGRLWFLEQLYPGLTWYLMPCVMRLQGPLQLDALNAALLALERRHETLRTVFFTQNGVSMQEVLPVRTETELSIIEMSPDDKETLAEALHRDETTPFDLEHEPGWRTVLYRLGEDEHILSIVIHHIVSDGWSVDILRKELALFYSAAIRGVEDPLSEVDPLPVQYRDFSVWEKMQATEHEGQLEYWTAQLETSQPAEMICDKPRPAALSGDADVQTFHITGELYQSLQSFCQERNVTPFIALLAAFRATHYRLTGQGDATIGSPNANRDQWEVRDTIGFFVNMQCLRIKIEEEALSFNDLVKQVQDVTIASFSNQEVPFERIVSQLRHDRDLSRHPLVQLVFAVHSQLDLGQFTLEGLKTEYIDQSITSRFDLECHFFQERDGLRGEILYSTDLYVPETISNLLTVLEELLRGVLRDPSASIASLPLLTDDSNAALSAMGLLEIERTDYPRDLNIIQVFRQQVAAFPDNTAVKDHLSELTYAQLDQKSDVVAHWLTQRSFEPETLISVYSDRSCQVIVAYLGILKANLAYLPFDSKIPVSRMEGILASIEGSGLVLLGPGVKPLRSKGILRANSAAIPSPTSLAYVMFTSGSTGRPKGVMIEHRSIVRLVKDTNISRHLTTATIAHISNIAFDASTWEIYVALLNGGTLICIDTMTVLDYAAMGKIFAREQIKAMFITPALLKQYIAECPAAIGVLDTIYIGGERLDIQDAFAARALMSPGSTVVNVYGPTENTSFSTFYPLPPGDSCLNGAPIGRPLSNSGALVMDSQQRLVPLGVVGELVVTGDGLARGYTDPQRNVDRFINITLGGETQIRAYRTGDYVRYRPSDGQIEYFGRIDGQVKVRGQRVELGEIEYVMRNHKHVDDAAAVLQQEEGHDIQLVGFVTLRKIDYKDQAEGLDEQGDDDVAKQVNSWEELFDQDTYSSFDNVQSDKIGRDFIGWTSMYDGSNIDTGEMNEWLDDTMKTIINGSKSLNVLELGSGSGMILFNLIPVLNSYVGLDPAQKAVSLINRSAKSIPGLDKKIQMHKGTAADIAHLGPMLPNLVITNSVAQYFPSLEYLSQVIRDAVQLDSVTTLYFGDMRSYALYKEFQVTKALFRSGDKASKDDIRYIMSETEQGEMEFLVDPAFFTSLPTQFPGLIDHVEIIPKRMRATNELSCYRYAAVVHVQRDGPKKQIRKVGEGEWIDFAATQLDRTSLLELLQTSAATIAVCNIPYNKTILERHIIDALGDRNADENNWLAETTDKALKCPSLAPIDLEALAQQTGYRVEISWARQYSQRGGFDAIFHRYESGDDSRVLFQFPTDHEGRLGPSLSSQPLQQQVKQKIREQLQEKLKSQLPSYMIPKVLTFLDKMPVNDNGKVDRRALTENMQRRTAGRGSLRQPTTEAERMMQKIWAKVLNLSPATIGLDDSFFTIGGDSLAAMKIVGESRKAGLRLAVADIFRGSSLQEVAGQVTTADETSSSIPKTQIEGPVEQSFAQGRLWFLEQLYPGLTWYLMPNAIRLRGPLNLDALKITLEAIENRHETLRTTFESINSVEVQVVQPFQPRDVAVIDVLDEAALTQALHTDQTTPIDLLLEPGWRVAIYRVGGDNQSHVLSIVMHHAISDGWSVDILRKELATFYGAAIRKQDPLSKVDPLPIQYRDFSVWQKSPGQIEEHKRQLGYWVKQLETSQPAEFLCDKPRPATLSGQAAVRSLRIEGSIYDQLQKFCRTYSFTPFIVLLAAFRATHFRLTGQTDGNIGTVNANRDRWEVKDMIGFFVNMQSIRIQVEGESFEELVRQVHKTTTDSFANQDVPFENIVSRLQKDRDLSRHPLSQLVFAVHSQMDLGDFTLEGLDTEPIAVPPTTRFDMEVHFFQEQKALQGEVLFSTDLYTPETITNMLSVFHRILEQALGNPKMPIVSLPLLTDENHSALVEMGLVDINQTDYPRESSIVDLFREQVTLYPNRTAVKDSSPSQLTYAELDQQSDAIAKWLTKYSFAPETLVGVFSKRSCQSVLAFMGILKANLAYLPFDLKIPQTRMENILSSLPGRKVILVGSEAEPPAVQMEDVEFVRISDVLEEHAKQNHDLQELHAPSPSSLAYVMFTSGSTGKPKGVMIDHRGIVRLVRESNMAKHLPAAVTMAHLTNIAFDVSAWEMYGALLNGGTLICIETMMLLDPRALSDVFIQEKIQSAIFTPAILKTLLEQAPAAISPLEALYVAGDKADAEDLSTSRNIMKGNAVVNAYGPTENSVISTVYALPDEEKCTNGVPIGQAISNSGAYVMDTQQRLVPLGVVGELVVTGDGLARGYTDPQRNIDRFVTVTIKGKQVKAYRTGDYVRRRPTDGEIEFFGRIDGQIKIRGHRVELGEIEHALRTHNAVNDAIAVLQREEGRAPQIAGFVTVGENLDSNQGQDNNATEHVEVWEELFDAETYQAVDQVQPEKVGRDFIGWASMYDGSDIDKGEMNEWLDETIKTILNGGEPRRVLELGTGTGMILFNLLDGLVHYTGFEPSSRAVEFVMKTAKSISTLSDKVEMYKGTAADVGKLPSSVAPNLVIINSVAQYFPSQEYLFKVVEDIIELGSVDTIFFGDVRSHALYKEFRASKVLFNVGGAAVSKGEVRQKMTELERTELELLVDPAFFTTLPSRLPQIEHVEILSKKMKATNELSSYRYAAVLHIKSKSQHSQPRQIHEVSDDSWIDYTKQGMDKSSLLQLLQSSSPELVAINNIPYSKTIFERFALELLDNDVDRRDWIFTARQLAQKCASMSPVDLVELADSTGFRVEISWARQYSQRGGLDAIFHRYQPAGNENGRVLFKFPTEHHGRPSHSLTSRPLRQQLNQRIQENLYQMLQSQLPPYMVPQVITILEKMPVNDNGKVDRKALAARVQTRAIARGTTRKLNTNTEREMQRIWAQVLNIDASVIGLDDSFFHLGGNSITAMKVVAEVRRLGLKLVVADVFRYDTLEQLAGRCVKPSQNDKELEQVVLVGPATKTILLEEIDSLDLDIQSAAVADILPLTSFQEKAVVDGITVSQHANYFYFDLGMELDVPKFKASCAMTFGKFPILRARFLELQGKFWQVILHNKPELLPVHLQEVDEDLDQASNTFCTKDLHEMSSTELPAAFVLLQHKTQGTRLILRLSHAQYDGISFPIIFQSLMNGYTDVELPSGPDFSRFLSYSSLQQGSSIKYWKKLLKGSSPTPVEPKLRPRDNSPEDSKPRRIYENAEIDLPRLPDKITSATLVSAAWAVLLSRVTGENDVVYGNVVAGRNSAFQGVDEVVGACLNIIPVRVAPSSFQTPNQLLFSVQEQFLSLREADSLGFKDIIEHCTEWPAGSTFDAVIQHQNIDEHPEIDSVQGSSRVQFFENPDLVPPSLFMASYPKGNRMEIKLFANTRIITAEAAHAMLHDLCNIIGELGNHLDKSLQSLLDGVDLGVDKVL</sequence>
<dbReference type="InterPro" id="IPR029063">
    <property type="entry name" value="SAM-dependent_MTases_sf"/>
</dbReference>
<dbReference type="SUPFAM" id="SSF53335">
    <property type="entry name" value="S-adenosyl-L-methionine-dependent methyltransferases"/>
    <property type="match status" value="2"/>
</dbReference>
<dbReference type="Gene3D" id="3.40.50.12780">
    <property type="entry name" value="N-terminal domain of ligase-like"/>
    <property type="match status" value="3"/>
</dbReference>
<comment type="caution">
    <text evidence="7">The sequence shown here is derived from an EMBL/GenBank/DDBJ whole genome shotgun (WGS) entry which is preliminary data.</text>
</comment>
<dbReference type="PROSITE" id="PS00012">
    <property type="entry name" value="PHOSPHOPANTETHEINE"/>
    <property type="match status" value="5"/>
</dbReference>
<dbReference type="EMBL" id="JAVFKD010000014">
    <property type="protein sequence ID" value="KAK5991451.1"/>
    <property type="molecule type" value="Genomic_DNA"/>
</dbReference>
<dbReference type="Pfam" id="PF00550">
    <property type="entry name" value="PP-binding"/>
    <property type="match status" value="6"/>
</dbReference>
<dbReference type="SUPFAM" id="SSF47336">
    <property type="entry name" value="ACP-like"/>
    <property type="match status" value="6"/>
</dbReference>
<dbReference type="PANTHER" id="PTHR45527">
    <property type="entry name" value="NONRIBOSOMAL PEPTIDE SYNTHETASE"/>
    <property type="match status" value="1"/>
</dbReference>
<dbReference type="InterPro" id="IPR042099">
    <property type="entry name" value="ANL_N_sf"/>
</dbReference>
<dbReference type="CDD" id="cd19534">
    <property type="entry name" value="E_NRPS"/>
    <property type="match status" value="1"/>
</dbReference>
<dbReference type="SUPFAM" id="SSF56801">
    <property type="entry name" value="Acetyl-CoA synthetase-like"/>
    <property type="match status" value="6"/>
</dbReference>
<dbReference type="InterPro" id="IPR020806">
    <property type="entry name" value="PKS_PP-bd"/>
</dbReference>
<evidence type="ECO:0000313" key="8">
    <source>
        <dbReference type="Proteomes" id="UP001338125"/>
    </source>
</evidence>
<evidence type="ECO:0000259" key="6">
    <source>
        <dbReference type="PROSITE" id="PS50075"/>
    </source>
</evidence>
<dbReference type="CDD" id="cd19545">
    <property type="entry name" value="FUM14_C_NRPS-like"/>
    <property type="match status" value="2"/>
</dbReference>
<dbReference type="InterPro" id="IPR006162">
    <property type="entry name" value="Ppantetheine_attach_site"/>
</dbReference>
<feature type="region of interest" description="Disordered" evidence="5">
    <location>
        <begin position="7749"/>
        <end position="7773"/>
    </location>
</feature>
<dbReference type="InterPro" id="IPR010071">
    <property type="entry name" value="AA_adenyl_dom"/>
</dbReference>
<feature type="domain" description="Carrier" evidence="6">
    <location>
        <begin position="3405"/>
        <end position="3481"/>
    </location>
</feature>
<feature type="domain" description="Carrier" evidence="6">
    <location>
        <begin position="4481"/>
        <end position="4558"/>
    </location>
</feature>
<proteinExistence type="inferred from homology"/>
<evidence type="ECO:0000313" key="7">
    <source>
        <dbReference type="EMBL" id="KAK5991451.1"/>
    </source>
</evidence>
<dbReference type="PANTHER" id="PTHR45527:SF3">
    <property type="entry name" value="SIDEROPHORE SYNTHETASE (EUROFUNG)"/>
    <property type="match status" value="1"/>
</dbReference>
<dbReference type="NCBIfam" id="NF003417">
    <property type="entry name" value="PRK04813.1"/>
    <property type="match status" value="8"/>
</dbReference>
<reference evidence="7 8" key="1">
    <citation type="submission" date="2024-01" db="EMBL/GenBank/DDBJ databases">
        <title>Complete genome of Cladobotryum mycophilum ATHUM6906.</title>
        <authorList>
            <person name="Christinaki A.C."/>
            <person name="Myridakis A.I."/>
            <person name="Kouvelis V.N."/>
        </authorList>
    </citation>
    <scope>NUCLEOTIDE SEQUENCE [LARGE SCALE GENOMIC DNA]</scope>
    <source>
        <strain evidence="7 8">ATHUM6906</strain>
    </source>
</reference>
<feature type="domain" description="Carrier" evidence="6">
    <location>
        <begin position="1893"/>
        <end position="1969"/>
    </location>
</feature>